<reference evidence="3" key="1">
    <citation type="submission" date="2018-08" db="EMBL/GenBank/DDBJ databases">
        <authorList>
            <person name="Chevrot R."/>
        </authorList>
    </citation>
    <scope>NUCLEOTIDE SEQUENCE [LARGE SCALE GENOMIC DNA]</scope>
</reference>
<dbReference type="Gene3D" id="2.40.128.690">
    <property type="entry name" value="YycH protein, domain 3-like"/>
    <property type="match status" value="1"/>
</dbReference>
<feature type="domain" description="Regulatory protein YycH-like" evidence="1">
    <location>
        <begin position="68"/>
        <end position="233"/>
    </location>
</feature>
<dbReference type="AlphaFoldDB" id="A0A383RJB1"/>
<accession>A0A383RJB1</accession>
<dbReference type="GO" id="GO:0016020">
    <property type="term" value="C:membrane"/>
    <property type="evidence" value="ECO:0007669"/>
    <property type="project" value="InterPro"/>
</dbReference>
<evidence type="ECO:0000313" key="2">
    <source>
        <dbReference type="EMBL" id="SYX86943.1"/>
    </source>
</evidence>
<gene>
    <name evidence="2" type="ORF">PBLR_15369</name>
</gene>
<name>A0A383RJB1_PAEAL</name>
<evidence type="ECO:0000259" key="1">
    <source>
        <dbReference type="Pfam" id="PF09648"/>
    </source>
</evidence>
<dbReference type="EMBL" id="LS992241">
    <property type="protein sequence ID" value="SYX86943.1"/>
    <property type="molecule type" value="Genomic_DNA"/>
</dbReference>
<evidence type="ECO:0000313" key="3">
    <source>
        <dbReference type="Proteomes" id="UP000304148"/>
    </source>
</evidence>
<dbReference type="Pfam" id="PF09648">
    <property type="entry name" value="YycI"/>
    <property type="match status" value="1"/>
</dbReference>
<dbReference type="RefSeq" id="WP_138188722.1">
    <property type="nucleotide sequence ID" value="NZ_LS992241.1"/>
</dbReference>
<protein>
    <recommendedName>
        <fullName evidence="1">Regulatory protein YycH-like domain-containing protein</fullName>
    </recommendedName>
</protein>
<proteinExistence type="predicted"/>
<dbReference type="InterPro" id="IPR018604">
    <property type="entry name" value="YycI-like"/>
</dbReference>
<dbReference type="Proteomes" id="UP000304148">
    <property type="component" value="Chromosome"/>
</dbReference>
<organism evidence="2 3">
    <name type="scientific">Paenibacillus alvei</name>
    <name type="common">Bacillus alvei</name>
    <dbReference type="NCBI Taxonomy" id="44250"/>
    <lineage>
        <taxon>Bacteria</taxon>
        <taxon>Bacillati</taxon>
        <taxon>Bacillota</taxon>
        <taxon>Bacilli</taxon>
        <taxon>Bacillales</taxon>
        <taxon>Paenibacillaceae</taxon>
        <taxon>Paenibacillus</taxon>
    </lineage>
</organism>
<sequence>MDWGRAKNILIYAFLLLNIVLGYQLWQEVRDQMHSELDWTSLSDAAKKMMEVKKIQVTAKIPSETPTLREITYRFVKRGDQMEPLKQPQDTKIVFMENDLIKSLQGDIPHIEMYRYDPLTGRNGTFVLYQRLPNSLPIFEVTLELAHSQQKIKGFRQQYVELIEAKESKEQKILPASQALEHVILSALMSGAVVKDVQLGYHGQIFDAANTQVAAPSWRILLDNDEVYYVNAISGAIDTPQEGKKENDR</sequence>